<name>X1IKZ8_9ZZZZ</name>
<accession>X1IKZ8</accession>
<dbReference type="Pfam" id="PF13783">
    <property type="entry name" value="DUF4177"/>
    <property type="match status" value="1"/>
</dbReference>
<comment type="caution">
    <text evidence="1">The sequence shown here is derived from an EMBL/GenBank/DDBJ whole genome shotgun (WGS) entry which is preliminary data.</text>
</comment>
<sequence>MKKNLFIKVILLVIASLLVINLIVLFVLPSVTNAARNIQYKAVDFSDLFDAAEIESLLNNYAKDGWELVAIEQIQVGCFIFMK</sequence>
<proteinExistence type="predicted"/>
<protein>
    <recommendedName>
        <fullName evidence="2">DUF4177 domain-containing protein</fullName>
    </recommendedName>
</protein>
<evidence type="ECO:0000313" key="1">
    <source>
        <dbReference type="EMBL" id="GAH69935.1"/>
    </source>
</evidence>
<evidence type="ECO:0008006" key="2">
    <source>
        <dbReference type="Google" id="ProtNLM"/>
    </source>
</evidence>
<organism evidence="1">
    <name type="scientific">marine sediment metagenome</name>
    <dbReference type="NCBI Taxonomy" id="412755"/>
    <lineage>
        <taxon>unclassified sequences</taxon>
        <taxon>metagenomes</taxon>
        <taxon>ecological metagenomes</taxon>
    </lineage>
</organism>
<reference evidence="1" key="1">
    <citation type="journal article" date="2014" name="Front. Microbiol.">
        <title>High frequency of phylogenetically diverse reductive dehalogenase-homologous genes in deep subseafloor sedimentary metagenomes.</title>
        <authorList>
            <person name="Kawai M."/>
            <person name="Futagami T."/>
            <person name="Toyoda A."/>
            <person name="Takaki Y."/>
            <person name="Nishi S."/>
            <person name="Hori S."/>
            <person name="Arai W."/>
            <person name="Tsubouchi T."/>
            <person name="Morono Y."/>
            <person name="Uchiyama I."/>
            <person name="Ito T."/>
            <person name="Fujiyama A."/>
            <person name="Inagaki F."/>
            <person name="Takami H."/>
        </authorList>
    </citation>
    <scope>NUCLEOTIDE SEQUENCE</scope>
    <source>
        <strain evidence="1">Expedition CK06-06</strain>
    </source>
</reference>
<dbReference type="InterPro" id="IPR025234">
    <property type="entry name" value="YjzH-like"/>
</dbReference>
<gene>
    <name evidence="1" type="ORF">S03H2_54840</name>
</gene>
<dbReference type="AlphaFoldDB" id="X1IKZ8"/>
<dbReference type="EMBL" id="BARU01034992">
    <property type="protein sequence ID" value="GAH69935.1"/>
    <property type="molecule type" value="Genomic_DNA"/>
</dbReference>